<evidence type="ECO:0000313" key="2">
    <source>
        <dbReference type="Proteomes" id="UP001148629"/>
    </source>
</evidence>
<name>A0ACC1RB67_9HYPO</name>
<sequence length="124" mass="14082">MGSGRHPYVSCVDIGRMIARALLEPDKFAGQIINLAGQRATVDELQDALARGAGTRSWRIWVPRWLVLLLSPYHYRQMFEWFGSVTQPDDPEECRQILGSVLNIEDWSKKQKAAADAELARKNK</sequence>
<proteinExistence type="predicted"/>
<reference evidence="1" key="1">
    <citation type="submission" date="2022-08" db="EMBL/GenBank/DDBJ databases">
        <title>Genome Sequence of Fusarium decemcellulare.</title>
        <authorList>
            <person name="Buettner E."/>
        </authorList>
    </citation>
    <scope>NUCLEOTIDE SEQUENCE</scope>
    <source>
        <strain evidence="1">Babe19</strain>
    </source>
</reference>
<protein>
    <submittedName>
        <fullName evidence="1">Uncharacterized protein</fullName>
    </submittedName>
</protein>
<dbReference type="EMBL" id="JANRMS010005436">
    <property type="protein sequence ID" value="KAJ3502286.1"/>
    <property type="molecule type" value="Genomic_DNA"/>
</dbReference>
<comment type="caution">
    <text evidence="1">The sequence shown here is derived from an EMBL/GenBank/DDBJ whole genome shotgun (WGS) entry which is preliminary data.</text>
</comment>
<keyword evidence="2" id="KW-1185">Reference proteome</keyword>
<organism evidence="1 2">
    <name type="scientific">Fusarium decemcellulare</name>
    <dbReference type="NCBI Taxonomy" id="57161"/>
    <lineage>
        <taxon>Eukaryota</taxon>
        <taxon>Fungi</taxon>
        <taxon>Dikarya</taxon>
        <taxon>Ascomycota</taxon>
        <taxon>Pezizomycotina</taxon>
        <taxon>Sordariomycetes</taxon>
        <taxon>Hypocreomycetidae</taxon>
        <taxon>Hypocreales</taxon>
        <taxon>Nectriaceae</taxon>
        <taxon>Fusarium</taxon>
        <taxon>Fusarium decemcellulare species complex</taxon>
    </lineage>
</organism>
<evidence type="ECO:0000313" key="1">
    <source>
        <dbReference type="EMBL" id="KAJ3502286.1"/>
    </source>
</evidence>
<accession>A0ACC1RB67</accession>
<gene>
    <name evidence="1" type="ORF">NM208_g16757</name>
</gene>
<dbReference type="Proteomes" id="UP001148629">
    <property type="component" value="Unassembled WGS sequence"/>
</dbReference>